<sequence>MSPRLFIFCLCLLALTSAFTLPRNGESDLTKSGCPKIICFANGKCLDMCDPGVFPYLAKHINIPTM</sequence>
<evidence type="ECO:0000313" key="2">
    <source>
        <dbReference type="EMBL" id="KYB28959.1"/>
    </source>
</evidence>
<dbReference type="InParanoid" id="A0A139WLS1"/>
<protein>
    <submittedName>
        <fullName evidence="2">Uncharacterized protein</fullName>
    </submittedName>
</protein>
<dbReference type="EMBL" id="KQ971318">
    <property type="protein sequence ID" value="KYB28959.1"/>
    <property type="molecule type" value="Genomic_DNA"/>
</dbReference>
<accession>A0A139WLS1</accession>
<reference evidence="2 3" key="2">
    <citation type="journal article" date="2010" name="Nucleic Acids Res.">
        <title>BeetleBase in 2010: revisions to provide comprehensive genomic information for Tribolium castaneum.</title>
        <authorList>
            <person name="Kim H.S."/>
            <person name="Murphy T."/>
            <person name="Xia J."/>
            <person name="Caragea D."/>
            <person name="Park Y."/>
            <person name="Beeman R.W."/>
            <person name="Lorenzen M.D."/>
            <person name="Butcher S."/>
            <person name="Manak J.R."/>
            <person name="Brown S.J."/>
        </authorList>
    </citation>
    <scope>GENOME REANNOTATION</scope>
    <source>
        <strain evidence="2 3">Georgia GA2</strain>
    </source>
</reference>
<reference evidence="2 3" key="1">
    <citation type="journal article" date="2008" name="Nature">
        <title>The genome of the model beetle and pest Tribolium castaneum.</title>
        <authorList>
            <consortium name="Tribolium Genome Sequencing Consortium"/>
            <person name="Richards S."/>
            <person name="Gibbs R.A."/>
            <person name="Weinstock G.M."/>
            <person name="Brown S.J."/>
            <person name="Denell R."/>
            <person name="Beeman R.W."/>
            <person name="Gibbs R."/>
            <person name="Beeman R.W."/>
            <person name="Brown S.J."/>
            <person name="Bucher G."/>
            <person name="Friedrich M."/>
            <person name="Grimmelikhuijzen C.J."/>
            <person name="Klingler M."/>
            <person name="Lorenzen M."/>
            <person name="Richards S."/>
            <person name="Roth S."/>
            <person name="Schroder R."/>
            <person name="Tautz D."/>
            <person name="Zdobnov E.M."/>
            <person name="Muzny D."/>
            <person name="Gibbs R.A."/>
            <person name="Weinstock G.M."/>
            <person name="Attaway T."/>
            <person name="Bell S."/>
            <person name="Buhay C.J."/>
            <person name="Chandrabose M.N."/>
            <person name="Chavez D."/>
            <person name="Clerk-Blankenburg K.P."/>
            <person name="Cree A."/>
            <person name="Dao M."/>
            <person name="Davis C."/>
            <person name="Chacko J."/>
            <person name="Dinh H."/>
            <person name="Dugan-Rocha S."/>
            <person name="Fowler G."/>
            <person name="Garner T.T."/>
            <person name="Garnes J."/>
            <person name="Gnirke A."/>
            <person name="Hawes A."/>
            <person name="Hernandez J."/>
            <person name="Hines S."/>
            <person name="Holder M."/>
            <person name="Hume J."/>
            <person name="Jhangiani S.N."/>
            <person name="Joshi V."/>
            <person name="Khan Z.M."/>
            <person name="Jackson L."/>
            <person name="Kovar C."/>
            <person name="Kowis A."/>
            <person name="Lee S."/>
            <person name="Lewis L.R."/>
            <person name="Margolis J."/>
            <person name="Morgan M."/>
            <person name="Nazareth L.V."/>
            <person name="Nguyen N."/>
            <person name="Okwuonu G."/>
            <person name="Parker D."/>
            <person name="Richards S."/>
            <person name="Ruiz S.J."/>
            <person name="Santibanez J."/>
            <person name="Savard J."/>
            <person name="Scherer S.E."/>
            <person name="Schneider B."/>
            <person name="Sodergren E."/>
            <person name="Tautz D."/>
            <person name="Vattahil S."/>
            <person name="Villasana D."/>
            <person name="White C.S."/>
            <person name="Wright R."/>
            <person name="Park Y."/>
            <person name="Beeman R.W."/>
            <person name="Lord J."/>
            <person name="Oppert B."/>
            <person name="Lorenzen M."/>
            <person name="Brown S."/>
            <person name="Wang L."/>
            <person name="Savard J."/>
            <person name="Tautz D."/>
            <person name="Richards S."/>
            <person name="Weinstock G."/>
            <person name="Gibbs R.A."/>
            <person name="Liu Y."/>
            <person name="Worley K."/>
            <person name="Weinstock G."/>
            <person name="Elsik C.G."/>
            <person name="Reese J.T."/>
            <person name="Elhaik E."/>
            <person name="Landan G."/>
            <person name="Graur D."/>
            <person name="Arensburger P."/>
            <person name="Atkinson P."/>
            <person name="Beeman R.W."/>
            <person name="Beidler J."/>
            <person name="Brown S.J."/>
            <person name="Demuth J.P."/>
            <person name="Drury D.W."/>
            <person name="Du Y.Z."/>
            <person name="Fujiwara H."/>
            <person name="Lorenzen M."/>
            <person name="Maselli V."/>
            <person name="Osanai M."/>
            <person name="Park Y."/>
            <person name="Robertson H.M."/>
            <person name="Tu Z."/>
            <person name="Wang J.J."/>
            <person name="Wang S."/>
            <person name="Richards S."/>
            <person name="Song H."/>
            <person name="Zhang L."/>
            <person name="Sodergren E."/>
            <person name="Werner D."/>
            <person name="Stanke M."/>
            <person name="Morgenstern B."/>
            <person name="Solovyev V."/>
            <person name="Kosarev P."/>
            <person name="Brown G."/>
            <person name="Chen H.C."/>
            <person name="Ermolaeva O."/>
            <person name="Hlavina W."/>
            <person name="Kapustin Y."/>
            <person name="Kiryutin B."/>
            <person name="Kitts P."/>
            <person name="Maglott D."/>
            <person name="Pruitt K."/>
            <person name="Sapojnikov V."/>
            <person name="Souvorov A."/>
            <person name="Mackey A.J."/>
            <person name="Waterhouse R.M."/>
            <person name="Wyder S."/>
            <person name="Zdobnov E.M."/>
            <person name="Zdobnov E.M."/>
            <person name="Wyder S."/>
            <person name="Kriventseva E.V."/>
            <person name="Kadowaki T."/>
            <person name="Bork P."/>
            <person name="Aranda M."/>
            <person name="Bao R."/>
            <person name="Beermann A."/>
            <person name="Berns N."/>
            <person name="Bolognesi R."/>
            <person name="Bonneton F."/>
            <person name="Bopp D."/>
            <person name="Brown S.J."/>
            <person name="Bucher G."/>
            <person name="Butts T."/>
            <person name="Chaumot A."/>
            <person name="Denell R.E."/>
            <person name="Ferrier D.E."/>
            <person name="Friedrich M."/>
            <person name="Gordon C.M."/>
            <person name="Jindra M."/>
            <person name="Klingler M."/>
            <person name="Lan Q."/>
            <person name="Lattorff H.M."/>
            <person name="Laudet V."/>
            <person name="von Levetsow C."/>
            <person name="Liu Z."/>
            <person name="Lutz R."/>
            <person name="Lynch J.A."/>
            <person name="da Fonseca R.N."/>
            <person name="Posnien N."/>
            <person name="Reuter R."/>
            <person name="Roth S."/>
            <person name="Savard J."/>
            <person name="Schinko J.B."/>
            <person name="Schmitt C."/>
            <person name="Schoppmeier M."/>
            <person name="Schroder R."/>
            <person name="Shippy T.D."/>
            <person name="Simonnet F."/>
            <person name="Marques-Souza H."/>
            <person name="Tautz D."/>
            <person name="Tomoyasu Y."/>
            <person name="Trauner J."/>
            <person name="Van der Zee M."/>
            <person name="Vervoort M."/>
            <person name="Wittkopp N."/>
            <person name="Wimmer E.A."/>
            <person name="Yang X."/>
            <person name="Jones A.K."/>
            <person name="Sattelle D.B."/>
            <person name="Ebert P.R."/>
            <person name="Nelson D."/>
            <person name="Scott J.G."/>
            <person name="Beeman R.W."/>
            <person name="Muthukrishnan S."/>
            <person name="Kramer K.J."/>
            <person name="Arakane Y."/>
            <person name="Beeman R.W."/>
            <person name="Zhu Q."/>
            <person name="Hogenkamp D."/>
            <person name="Dixit R."/>
            <person name="Oppert B."/>
            <person name="Jiang H."/>
            <person name="Zou Z."/>
            <person name="Marshall J."/>
            <person name="Elpidina E."/>
            <person name="Vinokurov K."/>
            <person name="Oppert C."/>
            <person name="Zou Z."/>
            <person name="Evans J."/>
            <person name="Lu Z."/>
            <person name="Zhao P."/>
            <person name="Sumathipala N."/>
            <person name="Altincicek B."/>
            <person name="Vilcinskas A."/>
            <person name="Williams M."/>
            <person name="Hultmark D."/>
            <person name="Hetru C."/>
            <person name="Jiang H."/>
            <person name="Grimmelikhuijzen C.J."/>
            <person name="Hauser F."/>
            <person name="Cazzamali G."/>
            <person name="Williamson M."/>
            <person name="Park Y."/>
            <person name="Li B."/>
            <person name="Tanaka Y."/>
            <person name="Predel R."/>
            <person name="Neupert S."/>
            <person name="Schachtner J."/>
            <person name="Verleyen P."/>
            <person name="Raible F."/>
            <person name="Bork P."/>
            <person name="Friedrich M."/>
            <person name="Walden K.K."/>
            <person name="Robertson H.M."/>
            <person name="Angeli S."/>
            <person name="Foret S."/>
            <person name="Bucher G."/>
            <person name="Schuetz S."/>
            <person name="Maleszka R."/>
            <person name="Wimmer E.A."/>
            <person name="Beeman R.W."/>
            <person name="Lorenzen M."/>
            <person name="Tomoyasu Y."/>
            <person name="Miller S.C."/>
            <person name="Grossmann D."/>
            <person name="Bucher G."/>
        </authorList>
    </citation>
    <scope>NUCLEOTIDE SEQUENCE [LARGE SCALE GENOMIC DNA]</scope>
    <source>
        <strain evidence="2 3">Georgia GA2</strain>
    </source>
</reference>
<feature type="chain" id="PRO_5007300208" evidence="1">
    <location>
        <begin position="19"/>
        <end position="66"/>
    </location>
</feature>
<evidence type="ECO:0000256" key="1">
    <source>
        <dbReference type="SAM" id="SignalP"/>
    </source>
</evidence>
<dbReference type="Proteomes" id="UP000007266">
    <property type="component" value="Linkage group 3"/>
</dbReference>
<keyword evidence="1" id="KW-0732">Signal</keyword>
<proteinExistence type="predicted"/>
<gene>
    <name evidence="2" type="primary">AUGUSTUS-3.0.2_32299</name>
    <name evidence="2" type="ORF">TcasGA2_TC032299</name>
</gene>
<dbReference type="AlphaFoldDB" id="A0A139WLS1"/>
<evidence type="ECO:0000313" key="3">
    <source>
        <dbReference type="Proteomes" id="UP000007266"/>
    </source>
</evidence>
<organism evidence="2 3">
    <name type="scientific">Tribolium castaneum</name>
    <name type="common">Red flour beetle</name>
    <dbReference type="NCBI Taxonomy" id="7070"/>
    <lineage>
        <taxon>Eukaryota</taxon>
        <taxon>Metazoa</taxon>
        <taxon>Ecdysozoa</taxon>
        <taxon>Arthropoda</taxon>
        <taxon>Hexapoda</taxon>
        <taxon>Insecta</taxon>
        <taxon>Pterygota</taxon>
        <taxon>Neoptera</taxon>
        <taxon>Endopterygota</taxon>
        <taxon>Coleoptera</taxon>
        <taxon>Polyphaga</taxon>
        <taxon>Cucujiformia</taxon>
        <taxon>Tenebrionidae</taxon>
        <taxon>Tenebrionidae incertae sedis</taxon>
        <taxon>Tribolium</taxon>
    </lineage>
</organism>
<keyword evidence="3" id="KW-1185">Reference proteome</keyword>
<feature type="signal peptide" evidence="1">
    <location>
        <begin position="1"/>
        <end position="18"/>
    </location>
</feature>
<name>A0A139WLS1_TRICA</name>